<accession>A0A1D6MXH3</accession>
<feature type="compositionally biased region" description="Basic residues" evidence="1">
    <location>
        <begin position="1"/>
        <end position="11"/>
    </location>
</feature>
<evidence type="ECO:0000256" key="1">
    <source>
        <dbReference type="SAM" id="MobiDB-lite"/>
    </source>
</evidence>
<protein>
    <submittedName>
        <fullName evidence="2">Uncharacterized protein</fullName>
    </submittedName>
</protein>
<dbReference type="InParanoid" id="A0A1D6MXH3"/>
<feature type="region of interest" description="Disordered" evidence="1">
    <location>
        <begin position="1"/>
        <end position="53"/>
    </location>
</feature>
<name>A0A1D6MXH3_MAIZE</name>
<dbReference type="EMBL" id="CM007649">
    <property type="protein sequence ID" value="ONM33424.1"/>
    <property type="molecule type" value="Genomic_DNA"/>
</dbReference>
<dbReference type="AlphaFoldDB" id="A0A1D6MXH3"/>
<sequence>MVVPRRPRVQLHRPPTLVRPAAARRPSCSTDSASPMALRCRGTRPSSPSTSMS</sequence>
<feature type="compositionally biased region" description="Polar residues" evidence="1">
    <location>
        <begin position="44"/>
        <end position="53"/>
    </location>
</feature>
<reference evidence="2" key="1">
    <citation type="submission" date="2015-12" db="EMBL/GenBank/DDBJ databases">
        <title>Update maize B73 reference genome by single molecule sequencing technologies.</title>
        <authorList>
            <consortium name="Maize Genome Sequencing Project"/>
            <person name="Ware D."/>
        </authorList>
    </citation>
    <scope>NUCLEOTIDE SEQUENCE [LARGE SCALE GENOMIC DNA]</scope>
    <source>
        <tissue evidence="2">Seedling</tissue>
    </source>
</reference>
<organism evidence="2">
    <name type="scientific">Zea mays</name>
    <name type="common">Maize</name>
    <dbReference type="NCBI Taxonomy" id="4577"/>
    <lineage>
        <taxon>Eukaryota</taxon>
        <taxon>Viridiplantae</taxon>
        <taxon>Streptophyta</taxon>
        <taxon>Embryophyta</taxon>
        <taxon>Tracheophyta</taxon>
        <taxon>Spermatophyta</taxon>
        <taxon>Magnoliopsida</taxon>
        <taxon>Liliopsida</taxon>
        <taxon>Poales</taxon>
        <taxon>Poaceae</taxon>
        <taxon>PACMAD clade</taxon>
        <taxon>Panicoideae</taxon>
        <taxon>Andropogonodae</taxon>
        <taxon>Andropogoneae</taxon>
        <taxon>Tripsacinae</taxon>
        <taxon>Zea</taxon>
    </lineage>
</organism>
<evidence type="ECO:0000313" key="2">
    <source>
        <dbReference type="EMBL" id="ONM33424.1"/>
    </source>
</evidence>
<proteinExistence type="predicted"/>
<gene>
    <name evidence="2" type="ORF">ZEAMMB73_Zm00001d041643</name>
</gene>